<comment type="caution">
    <text evidence="1">The sequence shown here is derived from an EMBL/GenBank/DDBJ whole genome shotgun (WGS) entry which is preliminary data.</text>
</comment>
<dbReference type="RefSeq" id="WP_150051502.1">
    <property type="nucleotide sequence ID" value="NZ_VWPC01000012.1"/>
</dbReference>
<dbReference type="InterPro" id="IPR014974">
    <property type="entry name" value="DUF1833"/>
</dbReference>
<evidence type="ECO:0000313" key="1">
    <source>
        <dbReference type="EMBL" id="KAA5841982.1"/>
    </source>
</evidence>
<dbReference type="AlphaFoldDB" id="A0AB34C5T2"/>
<dbReference type="Pfam" id="PF08875">
    <property type="entry name" value="DUF1833"/>
    <property type="match status" value="1"/>
</dbReference>
<dbReference type="Proteomes" id="UP000323924">
    <property type="component" value="Unassembled WGS sequence"/>
</dbReference>
<name>A0AB34C5T2_9PSED</name>
<organism evidence="1 2">
    <name type="scientific">Pseudomonas chlororaphis</name>
    <dbReference type="NCBI Taxonomy" id="587753"/>
    <lineage>
        <taxon>Bacteria</taxon>
        <taxon>Pseudomonadati</taxon>
        <taxon>Pseudomonadota</taxon>
        <taxon>Gammaproteobacteria</taxon>
        <taxon>Pseudomonadales</taxon>
        <taxon>Pseudomonadaceae</taxon>
        <taxon>Pseudomonas</taxon>
    </lineage>
</organism>
<proteinExistence type="predicted"/>
<evidence type="ECO:0000313" key="2">
    <source>
        <dbReference type="Proteomes" id="UP000323924"/>
    </source>
</evidence>
<protein>
    <submittedName>
        <fullName evidence="1">DUF1833 domain-containing protein</fullName>
    </submittedName>
</protein>
<dbReference type="EMBL" id="VWPC01000012">
    <property type="protein sequence ID" value="KAA5841982.1"/>
    <property type="molecule type" value="Genomic_DNA"/>
</dbReference>
<accession>A0AB34C5T2</accession>
<sequence length="159" mass="17554">MSVLNRIYASPGSELLHGTLEVSDGVVRHYLTDGFQDLEALLESGVLATFLACAISIALPKRSNDGKQDLKFALSNIDGSVSGFIRTALKAKREISLIYREYIDSDLSAPVKILHYQVKSGTVTATEAQITAGYFNLLETAWPRNYYTTDLFPGLRYLT</sequence>
<gene>
    <name evidence="1" type="ORF">F2A38_15735</name>
</gene>
<reference evidence="1 2" key="1">
    <citation type="submission" date="2019-09" db="EMBL/GenBank/DDBJ databases">
        <authorList>
            <person name="Vacheron J."/>
            <person name="Dubost A."/>
            <person name="Prigent-Combaret C."/>
            <person name="Muller D."/>
        </authorList>
    </citation>
    <scope>NUCLEOTIDE SEQUENCE [LARGE SCALE GENOMIC DNA]</scope>
    <source>
        <strain evidence="1 2">JV497</strain>
    </source>
</reference>